<evidence type="ECO:0000313" key="2">
    <source>
        <dbReference type="EMBL" id="CAD7401684.1"/>
    </source>
</evidence>
<proteinExistence type="predicted"/>
<dbReference type="EMBL" id="OD001380">
    <property type="protein sequence ID" value="CAD7401684.1"/>
    <property type="molecule type" value="Genomic_DNA"/>
</dbReference>
<keyword evidence="1" id="KW-0812">Transmembrane</keyword>
<keyword evidence="1" id="KW-0472">Membrane</keyword>
<keyword evidence="1" id="KW-1133">Transmembrane helix</keyword>
<feature type="transmembrane region" description="Helical" evidence="1">
    <location>
        <begin position="198"/>
        <end position="225"/>
    </location>
</feature>
<gene>
    <name evidence="2" type="ORF">TPSB3V08_LOCUS3211</name>
</gene>
<feature type="transmembrane region" description="Helical" evidence="1">
    <location>
        <begin position="29"/>
        <end position="50"/>
    </location>
</feature>
<name>A0A7R9CTG3_TIMPO</name>
<organism evidence="2">
    <name type="scientific">Timema poppense</name>
    <name type="common">Walking stick</name>
    <dbReference type="NCBI Taxonomy" id="170557"/>
    <lineage>
        <taxon>Eukaryota</taxon>
        <taxon>Metazoa</taxon>
        <taxon>Ecdysozoa</taxon>
        <taxon>Arthropoda</taxon>
        <taxon>Hexapoda</taxon>
        <taxon>Insecta</taxon>
        <taxon>Pterygota</taxon>
        <taxon>Neoptera</taxon>
        <taxon>Polyneoptera</taxon>
        <taxon>Phasmatodea</taxon>
        <taxon>Timematodea</taxon>
        <taxon>Timematoidea</taxon>
        <taxon>Timematidae</taxon>
        <taxon>Timema</taxon>
    </lineage>
</organism>
<protein>
    <submittedName>
        <fullName evidence="2">Uncharacterized protein</fullName>
    </submittedName>
</protein>
<evidence type="ECO:0000256" key="1">
    <source>
        <dbReference type="SAM" id="Phobius"/>
    </source>
</evidence>
<accession>A0A7R9CTG3</accession>
<dbReference type="AlphaFoldDB" id="A0A7R9CTG3"/>
<feature type="transmembrane region" description="Helical" evidence="1">
    <location>
        <begin position="56"/>
        <end position="77"/>
    </location>
</feature>
<sequence length="467" mass="51610">MKGVYRVSGGVRSRVIPLLWLQPNIRRRFTVIPGGLICSVHFFIRLWGVLCEVHLSWLGCCTGVWMLRQLIFLLGLVGNGFFRLARNIHNNHTLRSMVLSKQFLIQYHKVISDVITEKQSAVDSQPYSSTKKSVYSPDLMKLSVTYHQGQVFPKLSSVERPSGIHGFPFEEVMLHHFTILPDEFENDQRTFARKRVPLGVAVTVVVVTTLLVVMTVVNAVVVVTFNGCQPNKEQMHIMFLRDEEEEEERLFILGECSSVQYRVQCKEGGERGGATWLPSLPPGGSTSTSGCSSGICTSDPSSSFVDLKTYYKQSGFTHFSSSSRSFFSRRCDHLSFLGGDCFLALLLGARMLGLTAVSGTSAGEDPIVVLLSLGERKSEEKLPPVHPTEIRTSISPSSAVELNTTSVLDSYATEVGFERLAPGYDGCGDNIIFNICKMIILILLHTRTKADLALALTASCQFALNPG</sequence>
<reference evidence="2" key="1">
    <citation type="submission" date="2020-11" db="EMBL/GenBank/DDBJ databases">
        <authorList>
            <person name="Tran Van P."/>
        </authorList>
    </citation>
    <scope>NUCLEOTIDE SEQUENCE</scope>
</reference>